<accession>A0A2N9M6S2</accession>
<proteinExistence type="predicted"/>
<dbReference type="Gene3D" id="2.60.120.10">
    <property type="entry name" value="Jelly Rolls"/>
    <property type="match status" value="1"/>
</dbReference>
<organism evidence="2 3">
    <name type="scientific">Candidatus Sulfuritelmatomonas gaucii</name>
    <dbReference type="NCBI Taxonomy" id="2043161"/>
    <lineage>
        <taxon>Bacteria</taxon>
        <taxon>Pseudomonadati</taxon>
        <taxon>Acidobacteriota</taxon>
        <taxon>Terriglobia</taxon>
        <taxon>Terriglobales</taxon>
        <taxon>Acidobacteriaceae</taxon>
        <taxon>Candidatus Sulfuritelmatomonas</taxon>
    </lineage>
</organism>
<dbReference type="InterPro" id="IPR011051">
    <property type="entry name" value="RmlC_Cupin_sf"/>
</dbReference>
<gene>
    <name evidence="2" type="ORF">SBA5_840003</name>
</gene>
<evidence type="ECO:0000259" key="1">
    <source>
        <dbReference type="Pfam" id="PF07883"/>
    </source>
</evidence>
<dbReference type="Pfam" id="PF07883">
    <property type="entry name" value="Cupin_2"/>
    <property type="match status" value="1"/>
</dbReference>
<dbReference type="AlphaFoldDB" id="A0A2N9M6S2"/>
<dbReference type="Proteomes" id="UP000239735">
    <property type="component" value="Unassembled WGS sequence"/>
</dbReference>
<dbReference type="OrthoDB" id="9794183at2"/>
<dbReference type="EMBL" id="OKRB01000146">
    <property type="protein sequence ID" value="SPE31206.1"/>
    <property type="molecule type" value="Genomic_DNA"/>
</dbReference>
<dbReference type="InterPro" id="IPR014710">
    <property type="entry name" value="RmlC-like_jellyroll"/>
</dbReference>
<dbReference type="InterPro" id="IPR013096">
    <property type="entry name" value="Cupin_2"/>
</dbReference>
<evidence type="ECO:0000313" key="2">
    <source>
        <dbReference type="EMBL" id="SPE31206.1"/>
    </source>
</evidence>
<evidence type="ECO:0000313" key="3">
    <source>
        <dbReference type="Proteomes" id="UP000239735"/>
    </source>
</evidence>
<feature type="domain" description="Cupin type-2" evidence="1">
    <location>
        <begin position="8"/>
        <end position="57"/>
    </location>
</feature>
<protein>
    <recommendedName>
        <fullName evidence="1">Cupin type-2 domain-containing protein</fullName>
    </recommendedName>
</protein>
<reference evidence="3" key="1">
    <citation type="submission" date="2018-02" db="EMBL/GenBank/DDBJ databases">
        <authorList>
            <person name="Hausmann B."/>
        </authorList>
    </citation>
    <scope>NUCLEOTIDE SEQUENCE [LARGE SCALE GENOMIC DNA]</scope>
    <source>
        <strain evidence="3">Peat soil MAG SbA5</strain>
    </source>
</reference>
<name>A0A2N9M6S2_9BACT</name>
<sequence>MSIFAPALTVILHGRGEAMIEGQASIPFTAPMMVYIPPATRHNVKNTGMEPLEYVYVVAPAKE</sequence>
<dbReference type="SUPFAM" id="SSF51182">
    <property type="entry name" value="RmlC-like cupins"/>
    <property type="match status" value="1"/>
</dbReference>